<proteinExistence type="predicted"/>
<sequence>EADHFYSRFGSQWCEVGLRRRSDWTSKTHPFVRGVSKVSLKSATCTLRLHSAFNTALMNNFLYFAFQLSGQLATLKKSPSLLSDPKGHLS</sequence>
<dbReference type="EMBL" id="CAJVCH010569846">
    <property type="protein sequence ID" value="CAG7833335.1"/>
    <property type="molecule type" value="Genomic_DNA"/>
</dbReference>
<evidence type="ECO:0000313" key="2">
    <source>
        <dbReference type="Proteomes" id="UP000708208"/>
    </source>
</evidence>
<organism evidence="1 2">
    <name type="scientific">Allacma fusca</name>
    <dbReference type="NCBI Taxonomy" id="39272"/>
    <lineage>
        <taxon>Eukaryota</taxon>
        <taxon>Metazoa</taxon>
        <taxon>Ecdysozoa</taxon>
        <taxon>Arthropoda</taxon>
        <taxon>Hexapoda</taxon>
        <taxon>Collembola</taxon>
        <taxon>Symphypleona</taxon>
        <taxon>Sminthuridae</taxon>
        <taxon>Allacma</taxon>
    </lineage>
</organism>
<dbReference type="Proteomes" id="UP000708208">
    <property type="component" value="Unassembled WGS sequence"/>
</dbReference>
<keyword evidence="2" id="KW-1185">Reference proteome</keyword>
<reference evidence="1" key="1">
    <citation type="submission" date="2021-06" db="EMBL/GenBank/DDBJ databases">
        <authorList>
            <person name="Hodson N. C."/>
            <person name="Mongue J. A."/>
            <person name="Jaron S. K."/>
        </authorList>
    </citation>
    <scope>NUCLEOTIDE SEQUENCE</scope>
</reference>
<gene>
    <name evidence="1" type="ORF">AFUS01_LOCUS42972</name>
</gene>
<evidence type="ECO:0000313" key="1">
    <source>
        <dbReference type="EMBL" id="CAG7833335.1"/>
    </source>
</evidence>
<protein>
    <submittedName>
        <fullName evidence="1">Uncharacterized protein</fullName>
    </submittedName>
</protein>
<comment type="caution">
    <text evidence="1">The sequence shown here is derived from an EMBL/GenBank/DDBJ whole genome shotgun (WGS) entry which is preliminary data.</text>
</comment>
<dbReference type="AlphaFoldDB" id="A0A8J2LFT3"/>
<accession>A0A8J2LFT3</accession>
<feature type="non-terminal residue" evidence="1">
    <location>
        <position position="1"/>
    </location>
</feature>
<name>A0A8J2LFT3_9HEXA</name>